<dbReference type="Pfam" id="PF14008">
    <property type="entry name" value="Metallophos_C"/>
    <property type="match status" value="1"/>
</dbReference>
<evidence type="ECO:0000259" key="1">
    <source>
        <dbReference type="Pfam" id="PF14008"/>
    </source>
</evidence>
<dbReference type="SUPFAM" id="SSF56300">
    <property type="entry name" value="Metallo-dependent phosphatases"/>
    <property type="match status" value="1"/>
</dbReference>
<comment type="caution">
    <text evidence="2">The sequence shown here is derived from an EMBL/GenBank/DDBJ whole genome shotgun (WGS) entry which is preliminary data.</text>
</comment>
<dbReference type="Proteomes" id="UP000663848">
    <property type="component" value="Unassembled WGS sequence"/>
</dbReference>
<reference evidence="2" key="1">
    <citation type="submission" date="2021-02" db="EMBL/GenBank/DDBJ databases">
        <authorList>
            <person name="Nowell W R."/>
        </authorList>
    </citation>
    <scope>NUCLEOTIDE SEQUENCE</scope>
</reference>
<sequence length="104" mass="12250">MNIPMKGSSYIEKKKKRNSFSKYFRRLWPIYNWTVYEGSWNEPYTNPGAPTHVISGSAGCYSKHNPFLNQTQLYSAFRSDDYGYSRMKIINSTHLYMEQVSDDQ</sequence>
<dbReference type="PANTHER" id="PTHR45867">
    <property type="entry name" value="PURPLE ACID PHOSPHATASE"/>
    <property type="match status" value="1"/>
</dbReference>
<dbReference type="PANTHER" id="PTHR45867:SF3">
    <property type="entry name" value="ACID PHOSPHATASE TYPE 7"/>
    <property type="match status" value="1"/>
</dbReference>
<protein>
    <recommendedName>
        <fullName evidence="1">Purple acid phosphatase C-terminal domain-containing protein</fullName>
    </recommendedName>
</protein>
<name>A0A821PVZ8_9BILA</name>
<organism evidence="2 4">
    <name type="scientific">Rotaria socialis</name>
    <dbReference type="NCBI Taxonomy" id="392032"/>
    <lineage>
        <taxon>Eukaryota</taxon>
        <taxon>Metazoa</taxon>
        <taxon>Spiralia</taxon>
        <taxon>Gnathifera</taxon>
        <taxon>Rotifera</taxon>
        <taxon>Eurotatoria</taxon>
        <taxon>Bdelloidea</taxon>
        <taxon>Philodinida</taxon>
        <taxon>Philodinidae</taxon>
        <taxon>Rotaria</taxon>
    </lineage>
</organism>
<dbReference type="Gene3D" id="3.60.21.10">
    <property type="match status" value="1"/>
</dbReference>
<dbReference type="EMBL" id="CAJOBR010040957">
    <property type="protein sequence ID" value="CAF5026020.1"/>
    <property type="molecule type" value="Genomic_DNA"/>
</dbReference>
<accession>A0A821PVZ8</accession>
<dbReference type="InterPro" id="IPR025733">
    <property type="entry name" value="PAPs_C"/>
</dbReference>
<proteinExistence type="predicted"/>
<evidence type="ECO:0000313" key="4">
    <source>
        <dbReference type="Proteomes" id="UP000663873"/>
    </source>
</evidence>
<evidence type="ECO:0000313" key="2">
    <source>
        <dbReference type="EMBL" id="CAF4809475.1"/>
    </source>
</evidence>
<dbReference type="InterPro" id="IPR029052">
    <property type="entry name" value="Metallo-depent_PP-like"/>
</dbReference>
<dbReference type="AlphaFoldDB" id="A0A821PVZ8"/>
<feature type="non-terminal residue" evidence="2">
    <location>
        <position position="104"/>
    </location>
</feature>
<dbReference type="EMBL" id="CAJOBP010050234">
    <property type="protein sequence ID" value="CAF4809475.1"/>
    <property type="molecule type" value="Genomic_DNA"/>
</dbReference>
<keyword evidence="4" id="KW-1185">Reference proteome</keyword>
<gene>
    <name evidence="3" type="ORF">QYT958_LOCUS40313</name>
    <name evidence="2" type="ORF">UJA718_LOCUS41657</name>
</gene>
<evidence type="ECO:0000313" key="3">
    <source>
        <dbReference type="EMBL" id="CAF5026020.1"/>
    </source>
</evidence>
<dbReference type="Proteomes" id="UP000663873">
    <property type="component" value="Unassembled WGS sequence"/>
</dbReference>
<feature type="domain" description="Purple acid phosphatase C-terminal" evidence="1">
    <location>
        <begin position="49"/>
        <end position="103"/>
    </location>
</feature>